<dbReference type="InterPro" id="IPR000697">
    <property type="entry name" value="WH1/EVH1_dom"/>
</dbReference>
<dbReference type="GeneID" id="19240226"/>
<feature type="region of interest" description="Disordered" evidence="2">
    <location>
        <begin position="121"/>
        <end position="208"/>
    </location>
</feature>
<keyword evidence="1" id="KW-0597">Phosphoprotein</keyword>
<dbReference type="AlphaFoldDB" id="U1FTW2"/>
<sequence>MPSLLSDADKETVKRTVPKASNKIQAVAVARLYVAYPDRSRWTYTGLQGAAVLSNDTVGNTFWIKLVDISTSNRGVIWDQEIYDTFAYNQDRTFFHSFELEECLAGLSFVDEKEAKKFKQKMDDREKNATKATKAQPFGSNAAGGAIPRMNGSKTHSRLGGFGSLLHPHRNSSAPTVTQAQSAVSPSEPVYDGPSSRRNSSGIDLSDPTWKGMLDELLEMGITRDQIEQNADFIKAYVAQKQATEGIDSTPDTVQARSQVAPPPPPPPPPPAGPPKLSPQNTGAASSNRRGPPPAPPPSRRPVGGRQPSPPTPHRDDSPPPPPSPPLISQLRFSALHLR</sequence>
<dbReference type="RefSeq" id="XP_007806171.1">
    <property type="nucleotide sequence ID" value="XM_007807980.1"/>
</dbReference>
<dbReference type="EMBL" id="KE721527">
    <property type="protein sequence ID" value="ERF68192.1"/>
    <property type="molecule type" value="Genomic_DNA"/>
</dbReference>
<dbReference type="InterPro" id="IPR033927">
    <property type="entry name" value="WASPfam_EVH1"/>
</dbReference>
<dbReference type="PANTHER" id="PTHR11202">
    <property type="entry name" value="SPROUTY-RELATED, EVH1 DOMAIN-CONTAINING PROTEIN FAMILY MEMBER"/>
    <property type="match status" value="1"/>
</dbReference>
<dbReference type="OrthoDB" id="8963340at2759"/>
<proteinExistence type="predicted"/>
<dbReference type="CDD" id="cd01205">
    <property type="entry name" value="EVH1_WASP-like"/>
    <property type="match status" value="1"/>
</dbReference>
<dbReference type="HOGENOM" id="CLU_015385_1_0_1"/>
<dbReference type="GO" id="GO:0003779">
    <property type="term" value="F:actin binding"/>
    <property type="evidence" value="ECO:0007669"/>
    <property type="project" value="UniProtKB-ARBA"/>
</dbReference>
<dbReference type="OMA" id="WEHEFYE"/>
<evidence type="ECO:0000313" key="5">
    <source>
        <dbReference type="Proteomes" id="UP000019373"/>
    </source>
</evidence>
<dbReference type="GO" id="GO:0071933">
    <property type="term" value="F:Arp2/3 complex binding"/>
    <property type="evidence" value="ECO:0007669"/>
    <property type="project" value="UniProtKB-ARBA"/>
</dbReference>
<feature type="compositionally biased region" description="Pro residues" evidence="2">
    <location>
        <begin position="261"/>
        <end position="277"/>
    </location>
</feature>
<name>U1FTW2_ENDPU</name>
<organism evidence="4 5">
    <name type="scientific">Endocarpon pusillum (strain Z07020 / HMAS-L-300199)</name>
    <name type="common">Lichen-forming fungus</name>
    <dbReference type="NCBI Taxonomy" id="1263415"/>
    <lineage>
        <taxon>Eukaryota</taxon>
        <taxon>Fungi</taxon>
        <taxon>Dikarya</taxon>
        <taxon>Ascomycota</taxon>
        <taxon>Pezizomycotina</taxon>
        <taxon>Eurotiomycetes</taxon>
        <taxon>Chaetothyriomycetidae</taxon>
        <taxon>Verrucariales</taxon>
        <taxon>Verrucariaceae</taxon>
        <taxon>Endocarpon</taxon>
    </lineage>
</organism>
<feature type="compositionally biased region" description="Pro residues" evidence="2">
    <location>
        <begin position="291"/>
        <end position="300"/>
    </location>
</feature>
<dbReference type="SMART" id="SM00461">
    <property type="entry name" value="WH1"/>
    <property type="match status" value="1"/>
</dbReference>
<protein>
    <recommendedName>
        <fullName evidence="3">WH1 domain-containing protein</fullName>
    </recommendedName>
</protein>
<keyword evidence="5" id="KW-1185">Reference proteome</keyword>
<feature type="domain" description="WH1" evidence="3">
    <location>
        <begin position="17"/>
        <end position="129"/>
    </location>
</feature>
<dbReference type="GO" id="GO:0045010">
    <property type="term" value="P:actin nucleation"/>
    <property type="evidence" value="ECO:0007669"/>
    <property type="project" value="UniProtKB-ARBA"/>
</dbReference>
<evidence type="ECO:0000313" key="4">
    <source>
        <dbReference type="EMBL" id="ERF68192.1"/>
    </source>
</evidence>
<dbReference type="Proteomes" id="UP000019373">
    <property type="component" value="Unassembled WGS sequence"/>
</dbReference>
<dbReference type="SUPFAM" id="SSF50729">
    <property type="entry name" value="PH domain-like"/>
    <property type="match status" value="1"/>
</dbReference>
<dbReference type="eggNOG" id="KOG3671">
    <property type="taxonomic scope" value="Eukaryota"/>
</dbReference>
<dbReference type="Pfam" id="PF00568">
    <property type="entry name" value="WH1"/>
    <property type="match status" value="1"/>
</dbReference>
<dbReference type="PANTHER" id="PTHR11202:SF36">
    <property type="entry name" value="ACTIN NUCLEATION-PROMOTING FACTOR WASL"/>
    <property type="match status" value="1"/>
</dbReference>
<dbReference type="Gene3D" id="2.30.29.30">
    <property type="entry name" value="Pleckstrin-homology domain (PH domain)/Phosphotyrosine-binding domain (PTB)"/>
    <property type="match status" value="1"/>
</dbReference>
<dbReference type="FunFam" id="2.30.29.30:FF:000281">
    <property type="entry name" value="Actin associated protein"/>
    <property type="match status" value="1"/>
</dbReference>
<feature type="compositionally biased region" description="Polar residues" evidence="2">
    <location>
        <begin position="171"/>
        <end position="185"/>
    </location>
</feature>
<evidence type="ECO:0000259" key="3">
    <source>
        <dbReference type="PROSITE" id="PS50229"/>
    </source>
</evidence>
<dbReference type="GO" id="GO:0030479">
    <property type="term" value="C:actin cortical patch"/>
    <property type="evidence" value="ECO:0007669"/>
    <property type="project" value="UniProtKB-ARBA"/>
</dbReference>
<accession>U1FTW2</accession>
<dbReference type="PROSITE" id="PS50229">
    <property type="entry name" value="WH1"/>
    <property type="match status" value="1"/>
</dbReference>
<reference evidence="5" key="1">
    <citation type="journal article" date="2014" name="BMC Genomics">
        <title>Genome characteristics reveal the impact of lichenization on lichen-forming fungus Endocarpon pusillum Hedwig (Verrucariales, Ascomycota).</title>
        <authorList>
            <person name="Wang Y.-Y."/>
            <person name="Liu B."/>
            <person name="Zhang X.-Y."/>
            <person name="Zhou Q.-M."/>
            <person name="Zhang T."/>
            <person name="Li H."/>
            <person name="Yu Y.-F."/>
            <person name="Zhang X.-L."/>
            <person name="Hao X.-Y."/>
            <person name="Wang M."/>
            <person name="Wang L."/>
            <person name="Wei J.-C."/>
        </authorList>
    </citation>
    <scope>NUCLEOTIDE SEQUENCE [LARGE SCALE GENOMIC DNA]</scope>
    <source>
        <strain evidence="5">Z07020 / HMAS-L-300199</strain>
    </source>
</reference>
<evidence type="ECO:0000256" key="1">
    <source>
        <dbReference type="ARBA" id="ARBA00022553"/>
    </source>
</evidence>
<dbReference type="InterPro" id="IPR011993">
    <property type="entry name" value="PH-like_dom_sf"/>
</dbReference>
<feature type="region of interest" description="Disordered" evidence="2">
    <location>
        <begin position="245"/>
        <end position="339"/>
    </location>
</feature>
<gene>
    <name evidence="4" type="ORF">EPUS_05273</name>
</gene>
<evidence type="ECO:0000256" key="2">
    <source>
        <dbReference type="SAM" id="MobiDB-lite"/>
    </source>
</evidence>